<dbReference type="RefSeq" id="XP_067494453.1">
    <property type="nucleotide sequence ID" value="XM_067631959.1"/>
</dbReference>
<evidence type="ECO:0000256" key="1">
    <source>
        <dbReference type="SAM" id="MobiDB-lite"/>
    </source>
</evidence>
<dbReference type="Proteomes" id="UP000283090">
    <property type="component" value="Unassembled WGS sequence"/>
</dbReference>
<keyword evidence="3" id="KW-1185">Reference proteome</keyword>
<dbReference type="EMBL" id="SAEB01000003">
    <property type="protein sequence ID" value="RVD88909.1"/>
    <property type="molecule type" value="Genomic_DNA"/>
</dbReference>
<feature type="region of interest" description="Disordered" evidence="1">
    <location>
        <begin position="132"/>
        <end position="160"/>
    </location>
</feature>
<organism evidence="2 3">
    <name type="scientific">Arthrobotrys flagrans</name>
    <name type="common">Nematode-trapping fungus</name>
    <name type="synonym">Trichothecium flagrans</name>
    <dbReference type="NCBI Taxonomy" id="97331"/>
    <lineage>
        <taxon>Eukaryota</taxon>
        <taxon>Fungi</taxon>
        <taxon>Dikarya</taxon>
        <taxon>Ascomycota</taxon>
        <taxon>Pezizomycotina</taxon>
        <taxon>Orbiliomycetes</taxon>
        <taxon>Orbiliales</taxon>
        <taxon>Orbiliaceae</taxon>
        <taxon>Arthrobotrys</taxon>
    </lineage>
</organism>
<feature type="compositionally biased region" description="Basic and acidic residues" evidence="1">
    <location>
        <begin position="142"/>
        <end position="160"/>
    </location>
</feature>
<reference evidence="2 3" key="1">
    <citation type="submission" date="2019-01" db="EMBL/GenBank/DDBJ databases">
        <title>Intercellular communication is required for trap formation in the nematode-trapping fungus Duddingtonia flagrans.</title>
        <authorList>
            <person name="Youssar L."/>
            <person name="Wernet V."/>
            <person name="Hensel N."/>
            <person name="Hildebrandt H.-G."/>
            <person name="Fischer R."/>
        </authorList>
    </citation>
    <scope>NUCLEOTIDE SEQUENCE [LARGE SCALE GENOMIC DNA]</scope>
    <source>
        <strain evidence="2 3">CBS H-5679</strain>
    </source>
</reference>
<comment type="caution">
    <text evidence="2">The sequence shown here is derived from an EMBL/GenBank/DDBJ whole genome shotgun (WGS) entry which is preliminary data.</text>
</comment>
<dbReference type="VEuPathDB" id="FungiDB:DFL_003072"/>
<dbReference type="AlphaFoldDB" id="A0A437ACB9"/>
<proteinExistence type="predicted"/>
<dbReference type="GeneID" id="93585383"/>
<gene>
    <name evidence="2" type="ORF">DFL_003072</name>
</gene>
<name>A0A437ACB9_ARTFL</name>
<sequence>MLTSEQARALENHRQWAESYRMRDEEFWRATAHSLSSGYANWGNAPAPPIAFSPEQIQFSGGIGDIKLNDSGPTRFYNPVHGAVVKVVPQRTDHAPPQELCHHSRQQFFTPIAGDASLLALHSNVNWSPSAHPLPISTRLVPDPKRIRDDQVKEPQRQVL</sequence>
<evidence type="ECO:0000313" key="2">
    <source>
        <dbReference type="EMBL" id="RVD88909.1"/>
    </source>
</evidence>
<accession>A0A437ACB9</accession>
<protein>
    <submittedName>
        <fullName evidence="2">Uncharacterized protein</fullName>
    </submittedName>
</protein>
<evidence type="ECO:0000313" key="3">
    <source>
        <dbReference type="Proteomes" id="UP000283090"/>
    </source>
</evidence>